<proteinExistence type="predicted"/>
<evidence type="ECO:0008006" key="3">
    <source>
        <dbReference type="Google" id="ProtNLM"/>
    </source>
</evidence>
<protein>
    <recommendedName>
        <fullName evidence="3">HAUS augmin-like complex subunit 7</fullName>
    </recommendedName>
</protein>
<dbReference type="GO" id="GO:0051225">
    <property type="term" value="P:spindle assembly"/>
    <property type="evidence" value="ECO:0007669"/>
    <property type="project" value="TreeGrafter"/>
</dbReference>
<evidence type="ECO:0000313" key="1">
    <source>
        <dbReference type="EMBL" id="KAG8554538.1"/>
    </source>
</evidence>
<dbReference type="GO" id="GO:0051011">
    <property type="term" value="F:microtubule minus-end binding"/>
    <property type="evidence" value="ECO:0007669"/>
    <property type="project" value="TreeGrafter"/>
</dbReference>
<dbReference type="InterPro" id="IPR029711">
    <property type="entry name" value="Haus7-like"/>
</dbReference>
<accession>A0AAV7A2S4</accession>
<sequence length="331" mass="37195">MARKLSCPCLEGVYVTEPRSIHEFLCSPSAHRLDILEWICTRAYPPLQEQFSTLKESQAEVKVKEMAKLGFELMLCSAEDVDLIKGIASPSRQLAFMGQLLDIIQTCEEVIGISAVKPITPGGDKNFASYVREDEELVKELFSCAHFQASLTPECNPWPADLKTLLVPEEQQKRTLAPNKENDLGDHIQELQRITLTLEDLKRECSFLCSSVPGEGTVIPKLNMALTNFHQLIMAFTQVYVNEFQEHCGHQAPHMSPSGPLFQSVHQLLTTCCKDLEAIAQFTETSNTIEEVVTKRQQAKESWGGGGMATLCEKIKDLRQRYELFQSSLQD</sequence>
<name>A0AAV7A2S4_ENGPU</name>
<dbReference type="PANTHER" id="PTHR14352">
    <property type="entry name" value="HAUS AUGMIN-LIKE COMPLEX SUBUNIT 7"/>
    <property type="match status" value="1"/>
</dbReference>
<dbReference type="GO" id="GO:0031023">
    <property type="term" value="P:microtubule organizing center organization"/>
    <property type="evidence" value="ECO:0007669"/>
    <property type="project" value="TreeGrafter"/>
</dbReference>
<evidence type="ECO:0000313" key="2">
    <source>
        <dbReference type="Proteomes" id="UP000824782"/>
    </source>
</evidence>
<dbReference type="EMBL" id="WNYA01000010">
    <property type="protein sequence ID" value="KAG8554538.1"/>
    <property type="molecule type" value="Genomic_DNA"/>
</dbReference>
<dbReference type="PANTHER" id="PTHR14352:SF2">
    <property type="entry name" value="HAUS AUGMIN-LIKE COMPLEX SUBUNIT 7"/>
    <property type="match status" value="1"/>
</dbReference>
<dbReference type="AlphaFoldDB" id="A0AAV7A2S4"/>
<comment type="caution">
    <text evidence="1">The sequence shown here is derived from an EMBL/GenBank/DDBJ whole genome shotgun (WGS) entry which is preliminary data.</text>
</comment>
<keyword evidence="2" id="KW-1185">Reference proteome</keyword>
<dbReference type="Proteomes" id="UP000824782">
    <property type="component" value="Unassembled WGS sequence"/>
</dbReference>
<dbReference type="GO" id="GO:0070652">
    <property type="term" value="C:HAUS complex"/>
    <property type="evidence" value="ECO:0007669"/>
    <property type="project" value="TreeGrafter"/>
</dbReference>
<organism evidence="1 2">
    <name type="scientific">Engystomops pustulosus</name>
    <name type="common">Tungara frog</name>
    <name type="synonym">Physalaemus pustulosus</name>
    <dbReference type="NCBI Taxonomy" id="76066"/>
    <lineage>
        <taxon>Eukaryota</taxon>
        <taxon>Metazoa</taxon>
        <taxon>Chordata</taxon>
        <taxon>Craniata</taxon>
        <taxon>Vertebrata</taxon>
        <taxon>Euteleostomi</taxon>
        <taxon>Amphibia</taxon>
        <taxon>Batrachia</taxon>
        <taxon>Anura</taxon>
        <taxon>Neobatrachia</taxon>
        <taxon>Hyloidea</taxon>
        <taxon>Leptodactylidae</taxon>
        <taxon>Leiuperinae</taxon>
        <taxon>Engystomops</taxon>
    </lineage>
</organism>
<gene>
    <name evidence="1" type="ORF">GDO81_003822</name>
</gene>
<reference evidence="1" key="1">
    <citation type="thesis" date="2020" institute="ProQuest LLC" country="789 East Eisenhower Parkway, Ann Arbor, MI, USA">
        <title>Comparative Genomics and Chromosome Evolution.</title>
        <authorList>
            <person name="Mudd A.B."/>
        </authorList>
    </citation>
    <scope>NUCLEOTIDE SEQUENCE</scope>
    <source>
        <strain evidence="1">237g6f4</strain>
        <tissue evidence="1">Blood</tissue>
    </source>
</reference>